<protein>
    <submittedName>
        <fullName evidence="1">Uncharacterized protein</fullName>
    </submittedName>
</protein>
<dbReference type="EMBL" id="FOYT01000001">
    <property type="protein sequence ID" value="SFR44293.1"/>
    <property type="molecule type" value="Genomic_DNA"/>
</dbReference>
<proteinExistence type="predicted"/>
<dbReference type="AlphaFoldDB" id="A0A1I6GPY8"/>
<dbReference type="Proteomes" id="UP000198531">
    <property type="component" value="Unassembled WGS sequence"/>
</dbReference>
<dbReference type="OrthoDB" id="191293at2157"/>
<sequence length="174" mass="20279">MVEVVKEGFLNEDIRERKSSRMFPEDEYERILSAVEDAPDSVFETDQRTLDSHVADAIPDYYFEEDAASGRNSKCKLWTPDFDHSVDLYHPEERIAIEIEKSQQKRVSDDILKFVKGGKTQRNNRKKVEFGCLIVPVNWGSKNNNLYNEAMQCMRFIRSVLHVEDIAVIGYRIQ</sequence>
<accession>A0A1I6GPY8</accession>
<organism evidence="1 2">
    <name type="scientific">Halogeometricum rufum</name>
    <dbReference type="NCBI Taxonomy" id="553469"/>
    <lineage>
        <taxon>Archaea</taxon>
        <taxon>Methanobacteriati</taxon>
        <taxon>Methanobacteriota</taxon>
        <taxon>Stenosarchaea group</taxon>
        <taxon>Halobacteria</taxon>
        <taxon>Halobacteriales</taxon>
        <taxon>Haloferacaceae</taxon>
        <taxon>Halogeometricum</taxon>
    </lineage>
</organism>
<evidence type="ECO:0000313" key="2">
    <source>
        <dbReference type="Proteomes" id="UP000198531"/>
    </source>
</evidence>
<dbReference type="RefSeq" id="WP_089806045.1">
    <property type="nucleotide sequence ID" value="NZ_FOYT01000001.1"/>
</dbReference>
<reference evidence="2" key="1">
    <citation type="submission" date="2016-10" db="EMBL/GenBank/DDBJ databases">
        <authorList>
            <person name="Varghese N."/>
            <person name="Submissions S."/>
        </authorList>
    </citation>
    <scope>NUCLEOTIDE SEQUENCE [LARGE SCALE GENOMIC DNA]</scope>
    <source>
        <strain evidence="2">CGMCC 1.7736</strain>
    </source>
</reference>
<keyword evidence="2" id="KW-1185">Reference proteome</keyword>
<dbReference type="InterPro" id="IPR058672">
    <property type="entry name" value="RE_put_halobact"/>
</dbReference>
<gene>
    <name evidence="1" type="ORF">SAMN04487947_1500</name>
</gene>
<dbReference type="Pfam" id="PF26497">
    <property type="entry name" value="Halo_RE"/>
    <property type="match status" value="1"/>
</dbReference>
<evidence type="ECO:0000313" key="1">
    <source>
        <dbReference type="EMBL" id="SFR44293.1"/>
    </source>
</evidence>
<name>A0A1I6GPY8_9EURY</name>